<proteinExistence type="predicted"/>
<dbReference type="InterPro" id="IPR003593">
    <property type="entry name" value="AAA+_ATPase"/>
</dbReference>
<dbReference type="InterPro" id="IPR050166">
    <property type="entry name" value="ABC_transporter_ATP-bind"/>
</dbReference>
<evidence type="ECO:0000313" key="6">
    <source>
        <dbReference type="Proteomes" id="UP001197974"/>
    </source>
</evidence>
<organism evidence="5 6">
    <name type="scientific">Bacillus carboniphilus</name>
    <dbReference type="NCBI Taxonomy" id="86663"/>
    <lineage>
        <taxon>Bacteria</taxon>
        <taxon>Bacillati</taxon>
        <taxon>Bacillota</taxon>
        <taxon>Bacilli</taxon>
        <taxon>Bacillales</taxon>
        <taxon>Bacillaceae</taxon>
        <taxon>Bacillus</taxon>
    </lineage>
</organism>
<sequence length="250" mass="28648">MEHVSHTFFTKDTFTHVLEDINFTINRGEFISFLGPSGCGKTTLLSIIAQLIKPTNGNVLLEGRNISLKETQIGYMLQQDYLFPWKTIQENILLGLKISKQLSNEKKERTYQLLMDMGLESTINKLPQQLSGGMKQRVALVRTLATDPSLFLLDEPFSAIDFQTKLKLEDLVFTTLKKYQKTMILVTHDIGEAIAMSDRIFLFSTKPGQIKKEVLVNKELSETTPFHARQTSSYKSLFQHLWKEIEQLDN</sequence>
<name>A0ABY9JY29_9BACI</name>
<protein>
    <submittedName>
        <fullName evidence="5">ABC transporter ATP-binding protein</fullName>
    </submittedName>
</protein>
<dbReference type="GO" id="GO:0005524">
    <property type="term" value="F:ATP binding"/>
    <property type="evidence" value="ECO:0007669"/>
    <property type="project" value="UniProtKB-KW"/>
</dbReference>
<evidence type="ECO:0000313" key="5">
    <source>
        <dbReference type="EMBL" id="WLR44304.1"/>
    </source>
</evidence>
<dbReference type="PROSITE" id="PS00211">
    <property type="entry name" value="ABC_TRANSPORTER_1"/>
    <property type="match status" value="1"/>
</dbReference>
<reference evidence="5 6" key="1">
    <citation type="submission" date="2023-06" db="EMBL/GenBank/DDBJ databases">
        <title>Five Gram-positive bacteria isolated from mangrove sediments in Shenzhen, Guangdong, China.</title>
        <authorList>
            <person name="Yu S."/>
            <person name="Zheng W."/>
            <person name="Huang Y."/>
        </authorList>
    </citation>
    <scope>NUCLEOTIDE SEQUENCE [LARGE SCALE GENOMIC DNA]</scope>
    <source>
        <strain evidence="5 6">SaN35-3</strain>
    </source>
</reference>
<keyword evidence="1" id="KW-0813">Transport</keyword>
<keyword evidence="3 5" id="KW-0067">ATP-binding</keyword>
<dbReference type="RefSeq" id="WP_306020798.1">
    <property type="nucleotide sequence ID" value="NZ_CP129013.1"/>
</dbReference>
<gene>
    <name evidence="5" type="ORF">LC087_09375</name>
</gene>
<dbReference type="Gene3D" id="3.40.50.300">
    <property type="entry name" value="P-loop containing nucleotide triphosphate hydrolases"/>
    <property type="match status" value="1"/>
</dbReference>
<accession>A0ABY9JY29</accession>
<dbReference type="EMBL" id="CP129013">
    <property type="protein sequence ID" value="WLR44304.1"/>
    <property type="molecule type" value="Genomic_DNA"/>
</dbReference>
<keyword evidence="6" id="KW-1185">Reference proteome</keyword>
<dbReference type="PROSITE" id="PS50893">
    <property type="entry name" value="ABC_TRANSPORTER_2"/>
    <property type="match status" value="1"/>
</dbReference>
<dbReference type="InterPro" id="IPR027417">
    <property type="entry name" value="P-loop_NTPase"/>
</dbReference>
<evidence type="ECO:0000256" key="2">
    <source>
        <dbReference type="ARBA" id="ARBA00022741"/>
    </source>
</evidence>
<dbReference type="PANTHER" id="PTHR42788">
    <property type="entry name" value="TAURINE IMPORT ATP-BINDING PROTEIN-RELATED"/>
    <property type="match status" value="1"/>
</dbReference>
<dbReference type="CDD" id="cd03293">
    <property type="entry name" value="ABC_NrtD_SsuB_transporters"/>
    <property type="match status" value="1"/>
</dbReference>
<dbReference type="Proteomes" id="UP001197974">
    <property type="component" value="Chromosome"/>
</dbReference>
<dbReference type="InterPro" id="IPR003439">
    <property type="entry name" value="ABC_transporter-like_ATP-bd"/>
</dbReference>
<dbReference type="PANTHER" id="PTHR42788:SF21">
    <property type="entry name" value="ABC TRANSPORTER ATP-BINDING PROTEIN"/>
    <property type="match status" value="1"/>
</dbReference>
<keyword evidence="2" id="KW-0547">Nucleotide-binding</keyword>
<feature type="domain" description="ABC transporter" evidence="4">
    <location>
        <begin position="2"/>
        <end position="230"/>
    </location>
</feature>
<dbReference type="SMART" id="SM00382">
    <property type="entry name" value="AAA"/>
    <property type="match status" value="1"/>
</dbReference>
<dbReference type="InterPro" id="IPR017871">
    <property type="entry name" value="ABC_transporter-like_CS"/>
</dbReference>
<dbReference type="SUPFAM" id="SSF52540">
    <property type="entry name" value="P-loop containing nucleoside triphosphate hydrolases"/>
    <property type="match status" value="1"/>
</dbReference>
<evidence type="ECO:0000256" key="3">
    <source>
        <dbReference type="ARBA" id="ARBA00022840"/>
    </source>
</evidence>
<evidence type="ECO:0000256" key="1">
    <source>
        <dbReference type="ARBA" id="ARBA00022448"/>
    </source>
</evidence>
<evidence type="ECO:0000259" key="4">
    <source>
        <dbReference type="PROSITE" id="PS50893"/>
    </source>
</evidence>
<dbReference type="Pfam" id="PF00005">
    <property type="entry name" value="ABC_tran"/>
    <property type="match status" value="1"/>
</dbReference>